<proteinExistence type="predicted"/>
<sequence length="258" mass="29554">MSTSIICTWTTFKVPASELLDVSIFDPFLTTKEIDGPISDPLSMGKKFDESIFDPLSTGKATYHSVLYGRIQESPDEYYQAFAETEEHKGLMARLKPGAKTHVIDFGQFAFWRHLNCSTEILTVYFPSSISPQDQEAVGKIYPLIETLQPIDRAGIEAMAYTERPICGWMKDAFQVNGKNTLACVWLTFWKNKENENRFKRTERRSSYIVNGPFDITPVPGPLALEFFEQDLKGLGAREWVGFHVDFKRIQKTRPYIR</sequence>
<dbReference type="AlphaFoldDB" id="A0A9P8VTL2"/>
<dbReference type="OrthoDB" id="4993731at2759"/>
<evidence type="ECO:0000313" key="2">
    <source>
        <dbReference type="Proteomes" id="UP000777438"/>
    </source>
</evidence>
<name>A0A9P8VTL2_9HYPO</name>
<comment type="caution">
    <text evidence="1">The sequence shown here is derived from an EMBL/GenBank/DDBJ whole genome shotgun (WGS) entry which is preliminary data.</text>
</comment>
<gene>
    <name evidence="1" type="ORF">B0T10DRAFT_500281</name>
</gene>
<reference evidence="1 2" key="1">
    <citation type="journal article" date="2021" name="Nat. Commun.">
        <title>Genetic determinants of endophytism in the Arabidopsis root mycobiome.</title>
        <authorList>
            <person name="Mesny F."/>
            <person name="Miyauchi S."/>
            <person name="Thiergart T."/>
            <person name="Pickel B."/>
            <person name="Atanasova L."/>
            <person name="Karlsson M."/>
            <person name="Huettel B."/>
            <person name="Barry K.W."/>
            <person name="Haridas S."/>
            <person name="Chen C."/>
            <person name="Bauer D."/>
            <person name="Andreopoulos W."/>
            <person name="Pangilinan J."/>
            <person name="LaButti K."/>
            <person name="Riley R."/>
            <person name="Lipzen A."/>
            <person name="Clum A."/>
            <person name="Drula E."/>
            <person name="Henrissat B."/>
            <person name="Kohler A."/>
            <person name="Grigoriev I.V."/>
            <person name="Martin F.M."/>
            <person name="Hacquard S."/>
        </authorList>
    </citation>
    <scope>NUCLEOTIDE SEQUENCE [LARGE SCALE GENOMIC DNA]</scope>
    <source>
        <strain evidence="1 2">MPI-CAGE-CH-0241</strain>
    </source>
</reference>
<accession>A0A9P8VTL2</accession>
<dbReference type="EMBL" id="JAGPYM010000051">
    <property type="protein sequence ID" value="KAH6871685.1"/>
    <property type="molecule type" value="Genomic_DNA"/>
</dbReference>
<protein>
    <submittedName>
        <fullName evidence="1">Uncharacterized protein</fullName>
    </submittedName>
</protein>
<evidence type="ECO:0000313" key="1">
    <source>
        <dbReference type="EMBL" id="KAH6871685.1"/>
    </source>
</evidence>
<dbReference type="Proteomes" id="UP000777438">
    <property type="component" value="Unassembled WGS sequence"/>
</dbReference>
<organism evidence="1 2">
    <name type="scientific">Thelonectria olida</name>
    <dbReference type="NCBI Taxonomy" id="1576542"/>
    <lineage>
        <taxon>Eukaryota</taxon>
        <taxon>Fungi</taxon>
        <taxon>Dikarya</taxon>
        <taxon>Ascomycota</taxon>
        <taxon>Pezizomycotina</taxon>
        <taxon>Sordariomycetes</taxon>
        <taxon>Hypocreomycetidae</taxon>
        <taxon>Hypocreales</taxon>
        <taxon>Nectriaceae</taxon>
        <taxon>Thelonectria</taxon>
    </lineage>
</organism>
<keyword evidence="2" id="KW-1185">Reference proteome</keyword>